<reference evidence="1 2" key="1">
    <citation type="submission" date="2018-10" db="EMBL/GenBank/DDBJ databases">
        <title>Rhizobium etli, R. leguminosarum and a new Rhizobium genospecies from Phaseolus dumosus.</title>
        <authorList>
            <person name="Ramirez-Puebla S.T."/>
            <person name="Rogel-Hernandez M.A."/>
            <person name="Guerrero G."/>
            <person name="Ormeno-Orrillo E."/>
            <person name="Martinez-Romero J.C."/>
            <person name="Negrete-Yankelevich S."/>
            <person name="Martinez-Romero E."/>
        </authorList>
    </citation>
    <scope>NUCLEOTIDE SEQUENCE [LARGE SCALE GENOMIC DNA]</scope>
    <source>
        <strain evidence="1 2">CCGE525</strain>
        <plasmid evidence="2">prccge525c</plasmid>
    </source>
</reference>
<dbReference type="Pfam" id="PF05990">
    <property type="entry name" value="DUF900"/>
    <property type="match status" value="1"/>
</dbReference>
<accession>A0A387G670</accession>
<dbReference type="EMBL" id="CP032695">
    <property type="protein sequence ID" value="AYG63412.1"/>
    <property type="molecule type" value="Genomic_DNA"/>
</dbReference>
<dbReference type="Proteomes" id="UP000282195">
    <property type="component" value="Plasmid pRCCGE525c"/>
</dbReference>
<dbReference type="PANTHER" id="PTHR36513:SF1">
    <property type="entry name" value="TRANSMEMBRANE PROTEIN"/>
    <property type="match status" value="1"/>
</dbReference>
<dbReference type="Gene3D" id="3.40.50.1820">
    <property type="entry name" value="alpha/beta hydrolase"/>
    <property type="match status" value="1"/>
</dbReference>
<gene>
    <name evidence="1" type="ORF">CCGE525_32680</name>
</gene>
<organism evidence="1 2">
    <name type="scientific">Rhizobium jaguaris</name>
    <dbReference type="NCBI Taxonomy" id="1312183"/>
    <lineage>
        <taxon>Bacteria</taxon>
        <taxon>Pseudomonadati</taxon>
        <taxon>Pseudomonadota</taxon>
        <taxon>Alphaproteobacteria</taxon>
        <taxon>Hyphomicrobiales</taxon>
        <taxon>Rhizobiaceae</taxon>
        <taxon>Rhizobium/Agrobacterium group</taxon>
        <taxon>Rhizobium</taxon>
    </lineage>
</organism>
<evidence type="ECO:0000313" key="2">
    <source>
        <dbReference type="Proteomes" id="UP000282195"/>
    </source>
</evidence>
<dbReference type="InterPro" id="IPR010297">
    <property type="entry name" value="DUF900_hydrolase"/>
</dbReference>
<dbReference type="AlphaFoldDB" id="A0A387G670"/>
<keyword evidence="1" id="KW-0614">Plasmid</keyword>
<proteinExistence type="predicted"/>
<keyword evidence="1" id="KW-0378">Hydrolase</keyword>
<dbReference type="SUPFAM" id="SSF53474">
    <property type="entry name" value="alpha/beta-Hydrolases"/>
    <property type="match status" value="1"/>
</dbReference>
<dbReference type="GO" id="GO:0016787">
    <property type="term" value="F:hydrolase activity"/>
    <property type="evidence" value="ECO:0007669"/>
    <property type="project" value="UniProtKB-KW"/>
</dbReference>
<evidence type="ECO:0000313" key="1">
    <source>
        <dbReference type="EMBL" id="AYG63412.1"/>
    </source>
</evidence>
<dbReference type="InterPro" id="IPR029058">
    <property type="entry name" value="AB_hydrolase_fold"/>
</dbReference>
<dbReference type="KEGG" id="rjg:CCGE525_32680"/>
<dbReference type="PIRSF" id="PIRSF033909">
    <property type="entry name" value="UCP033909"/>
    <property type="match status" value="1"/>
</dbReference>
<geneLocation type="plasmid" evidence="2">
    <name>prccge525c</name>
</geneLocation>
<keyword evidence="2" id="KW-1185">Reference proteome</keyword>
<protein>
    <submittedName>
        <fullName evidence="1">Alpha/beta fold hydrolase</fullName>
    </submittedName>
</protein>
<dbReference type="PANTHER" id="PTHR36513">
    <property type="entry name" value="ABC TRANSMEMBRANE TYPE-1 DOMAIN-CONTAINING PROTEIN"/>
    <property type="match status" value="1"/>
</dbReference>
<sequence>MSQVGKTSLVGSGHLIVSLPRSLIPFARKRSCLFVLMALSVLAGCAGRLENVLQPVAAAGPSTSTVDMLVATTRRPTDKPGELYSGERGTAISLNDIVVSIPPDRNRKVGEVQWPSHVPSNPEKEFAVLKVGRVASERNILEWFSKNRNAKRQVVIFVHGFNNTYSDAVFRFAQIVHDSQTDAAPILFTWPSRGNVFDYLYDKESTNFSRRALEDLILQSAKSPDVGEVTILAHSMGSWLTAEALRGVAMRNKTIPLKVKNVILASPDIDIDVFRRQMIEMGPQHPHFTIFASTKDKALQVSRWLSGGVTRVGGFDSTPYAADLANLGITVIDTSSAKPDDALGHNTFADNRDMVQLLGRRLAGQSLDTEQVSLADRVGMAAVRTADLAGSAAKVAVAAPMSLISDDARQVLKQQLSSGSSPIIDGRVSY</sequence>
<dbReference type="InterPro" id="IPR014586">
    <property type="entry name" value="UCP033909"/>
</dbReference>
<name>A0A387G670_9HYPH</name>
<dbReference type="OrthoDB" id="9797755at2"/>